<evidence type="ECO:0000256" key="2">
    <source>
        <dbReference type="ARBA" id="ARBA00004664"/>
    </source>
</evidence>
<evidence type="ECO:0000256" key="7">
    <source>
        <dbReference type="ARBA" id="ARBA00023141"/>
    </source>
</evidence>
<dbReference type="PANTHER" id="PTHR42894">
    <property type="entry name" value="N-(5'-PHOSPHORIBOSYL)ANTHRANILATE ISOMERASE"/>
    <property type="match status" value="1"/>
</dbReference>
<evidence type="ECO:0000256" key="1">
    <source>
        <dbReference type="ARBA" id="ARBA00001164"/>
    </source>
</evidence>
<name>A0A450THE7_9GAMM</name>
<accession>A0A450THE7</accession>
<evidence type="ECO:0000256" key="3">
    <source>
        <dbReference type="ARBA" id="ARBA00012572"/>
    </source>
</evidence>
<dbReference type="PANTHER" id="PTHR42894:SF1">
    <property type="entry name" value="N-(5'-PHOSPHORIBOSYL)ANTHRANILATE ISOMERASE"/>
    <property type="match status" value="1"/>
</dbReference>
<dbReference type="InterPro" id="IPR013785">
    <property type="entry name" value="Aldolase_TIM"/>
</dbReference>
<proteinExistence type="inferred from homology"/>
<evidence type="ECO:0000256" key="8">
    <source>
        <dbReference type="ARBA" id="ARBA00023235"/>
    </source>
</evidence>
<dbReference type="InterPro" id="IPR001240">
    <property type="entry name" value="PRAI_dom"/>
</dbReference>
<dbReference type="HAMAP" id="MF_00135">
    <property type="entry name" value="PRAI"/>
    <property type="match status" value="1"/>
</dbReference>
<sequence>MTKHIWDRSKPYTRIKLCEFESLEASYEASFINADFLGFHIFSDQDIFGKAHKFKEIFSYLPPTVIKTLLTDLEQDTLYQVLDIIDVDAIQLYNQLSHEQIQQLRGRTHGETKLIKVMSEKPEENQRDDSDFIAYYDKYVDAFLLDSFWEGGTGVTGDWDHCAEIVHECSSPVFLAGGLTADNVAEAIDIVRPFGVDVENGVSTRMPDGLRLKNMLKCRLFVEKVKEADWRLGRVV</sequence>
<evidence type="ECO:0000256" key="5">
    <source>
        <dbReference type="ARBA" id="ARBA00022605"/>
    </source>
</evidence>
<dbReference type="EMBL" id="CAADFE010000010">
    <property type="protein sequence ID" value="VFJ66574.1"/>
    <property type="molecule type" value="Genomic_DNA"/>
</dbReference>
<evidence type="ECO:0000313" key="11">
    <source>
        <dbReference type="EMBL" id="VFJ66574.1"/>
    </source>
</evidence>
<dbReference type="Gene3D" id="3.20.20.70">
    <property type="entry name" value="Aldolase class I"/>
    <property type="match status" value="1"/>
</dbReference>
<feature type="domain" description="N-(5'phosphoribosyl) anthranilate isomerase (PRAI)" evidence="10">
    <location>
        <begin position="16"/>
        <end position="210"/>
    </location>
</feature>
<dbReference type="CDD" id="cd00405">
    <property type="entry name" value="PRAI"/>
    <property type="match status" value="1"/>
</dbReference>
<dbReference type="EC" id="5.3.1.24" evidence="3 9"/>
<keyword evidence="6 9" id="KW-0822">Tryptophan biosynthesis</keyword>
<dbReference type="SUPFAM" id="SSF51366">
    <property type="entry name" value="Ribulose-phoshate binding barrel"/>
    <property type="match status" value="1"/>
</dbReference>
<evidence type="ECO:0000259" key="10">
    <source>
        <dbReference type="Pfam" id="PF00697"/>
    </source>
</evidence>
<keyword evidence="8 9" id="KW-0413">Isomerase</keyword>
<keyword evidence="5 9" id="KW-0028">Amino-acid biosynthesis</keyword>
<reference evidence="11" key="1">
    <citation type="submission" date="2019-02" db="EMBL/GenBank/DDBJ databases">
        <authorList>
            <person name="Gruber-Vodicka R. H."/>
            <person name="Seah K. B. B."/>
        </authorList>
    </citation>
    <scope>NUCLEOTIDE SEQUENCE</scope>
    <source>
        <strain evidence="11">BECK_BZ131</strain>
    </source>
</reference>
<evidence type="ECO:0000256" key="4">
    <source>
        <dbReference type="ARBA" id="ARBA00022272"/>
    </source>
</evidence>
<dbReference type="Pfam" id="PF00697">
    <property type="entry name" value="PRAI"/>
    <property type="match status" value="1"/>
</dbReference>
<comment type="pathway">
    <text evidence="2 9">Amino-acid biosynthesis; L-tryptophan biosynthesis; L-tryptophan from chorismate: step 3/5.</text>
</comment>
<comment type="catalytic activity">
    <reaction evidence="1 9">
        <text>N-(5-phospho-beta-D-ribosyl)anthranilate = 1-(2-carboxyphenylamino)-1-deoxy-D-ribulose 5-phosphate</text>
        <dbReference type="Rhea" id="RHEA:21540"/>
        <dbReference type="ChEBI" id="CHEBI:18277"/>
        <dbReference type="ChEBI" id="CHEBI:58613"/>
        <dbReference type="EC" id="5.3.1.24"/>
    </reaction>
</comment>
<evidence type="ECO:0000256" key="6">
    <source>
        <dbReference type="ARBA" id="ARBA00022822"/>
    </source>
</evidence>
<gene>
    <name evidence="9" type="primary">trpF</name>
    <name evidence="11" type="ORF">BECKFW1821C_GA0114237_101018</name>
</gene>
<dbReference type="GO" id="GO:0004640">
    <property type="term" value="F:phosphoribosylanthranilate isomerase activity"/>
    <property type="evidence" value="ECO:0007669"/>
    <property type="project" value="UniProtKB-UniRule"/>
</dbReference>
<dbReference type="InterPro" id="IPR011060">
    <property type="entry name" value="RibuloseP-bd_barrel"/>
</dbReference>
<dbReference type="UniPathway" id="UPA00035">
    <property type="reaction ID" value="UER00042"/>
</dbReference>
<comment type="similarity">
    <text evidence="9">Belongs to the TrpF family.</text>
</comment>
<dbReference type="AlphaFoldDB" id="A0A450THE7"/>
<keyword evidence="7 9" id="KW-0057">Aromatic amino acid biosynthesis</keyword>
<dbReference type="InterPro" id="IPR044643">
    <property type="entry name" value="TrpF_fam"/>
</dbReference>
<protein>
    <recommendedName>
        <fullName evidence="4 9">N-(5'-phosphoribosyl)anthranilate isomerase</fullName>
        <shortName evidence="9">PRAI</shortName>
        <ecNumber evidence="3 9">5.3.1.24</ecNumber>
    </recommendedName>
</protein>
<dbReference type="GO" id="GO:0000162">
    <property type="term" value="P:L-tryptophan biosynthetic process"/>
    <property type="evidence" value="ECO:0007669"/>
    <property type="project" value="UniProtKB-UniRule"/>
</dbReference>
<evidence type="ECO:0000256" key="9">
    <source>
        <dbReference type="HAMAP-Rule" id="MF_00135"/>
    </source>
</evidence>
<organism evidence="11">
    <name type="scientific">Candidatus Kentrum sp. FW</name>
    <dbReference type="NCBI Taxonomy" id="2126338"/>
    <lineage>
        <taxon>Bacteria</taxon>
        <taxon>Pseudomonadati</taxon>
        <taxon>Pseudomonadota</taxon>
        <taxon>Gammaproteobacteria</taxon>
        <taxon>Candidatus Kentrum</taxon>
    </lineage>
</organism>